<dbReference type="EMBL" id="MFBE01000015">
    <property type="protein sequence ID" value="OGD91423.1"/>
    <property type="molecule type" value="Genomic_DNA"/>
</dbReference>
<feature type="transmembrane region" description="Helical" evidence="1">
    <location>
        <begin position="20"/>
        <end position="37"/>
    </location>
</feature>
<keyword evidence="1" id="KW-1133">Transmembrane helix</keyword>
<sequence length="479" mass="55968">MNFSKILLIFRSTIETKISIVGVGICGLVAIHLILLINTRFTLWPEMVVYPYLLNNGFVLYKDIINPYMPAFTYALSIFARFFGYEPVPYQILTWLAVVIIDLLIFLTARSVTGKISKALIATAFFIILSIPFSVNGLWFDLVQTPLILLSVYYFWRFSKDKRLVNLLFLSAIFITFAFFIKQQVAWLIIWFLIVSFLNFRRKALTIISKNLKIIFPALVIFLLHILFFMINNLLSDFLYWTIYFPYVLSSSLPGYLLLPSFRQILTILVLFFLFTPLIFTKKQGQKFFVLTAAVLLLFAYPRFDYFHLIPALAVLSLALPKNVELIKTSNQKLVIFAVSFMLLLAFTARYFQRNWTGEIRFFEKEIFESAQIIQKINPGPDPIYVQNGPDQILPFAKKLPPKPWVDEFPWYLESSSQQQKIVEGLRRQNPEFVVFKPYLEEGMYELGTYKPELIASYIEDNYKDFVQISDSLWLKKRN</sequence>
<keyword evidence="1" id="KW-0812">Transmembrane</keyword>
<comment type="caution">
    <text evidence="2">The sequence shown here is derived from an EMBL/GenBank/DDBJ whole genome shotgun (WGS) entry which is preliminary data.</text>
</comment>
<feature type="transmembrane region" description="Helical" evidence="1">
    <location>
        <begin position="334"/>
        <end position="352"/>
    </location>
</feature>
<name>A0A1F5GHS0_9BACT</name>
<dbReference type="Proteomes" id="UP000178492">
    <property type="component" value="Unassembled WGS sequence"/>
</dbReference>
<feature type="transmembrane region" description="Helical" evidence="1">
    <location>
        <begin position="90"/>
        <end position="109"/>
    </location>
</feature>
<accession>A0A1F5GHS0</accession>
<keyword evidence="1" id="KW-0472">Membrane</keyword>
<evidence type="ECO:0000313" key="3">
    <source>
        <dbReference type="Proteomes" id="UP000178492"/>
    </source>
</evidence>
<proteinExistence type="predicted"/>
<gene>
    <name evidence="2" type="ORF">A3D81_01330</name>
</gene>
<feature type="transmembrane region" description="Helical" evidence="1">
    <location>
        <begin position="68"/>
        <end position="84"/>
    </location>
</feature>
<feature type="transmembrane region" description="Helical" evidence="1">
    <location>
        <begin position="288"/>
        <end position="314"/>
    </location>
</feature>
<evidence type="ECO:0000256" key="1">
    <source>
        <dbReference type="SAM" id="Phobius"/>
    </source>
</evidence>
<feature type="transmembrane region" description="Helical" evidence="1">
    <location>
        <begin position="214"/>
        <end position="231"/>
    </location>
</feature>
<protein>
    <submittedName>
        <fullName evidence="2">Uncharacterized protein</fullName>
    </submittedName>
</protein>
<reference evidence="2 3" key="1">
    <citation type="journal article" date="2016" name="Nat. Commun.">
        <title>Thousands of microbial genomes shed light on interconnected biogeochemical processes in an aquifer system.</title>
        <authorList>
            <person name="Anantharaman K."/>
            <person name="Brown C.T."/>
            <person name="Hug L.A."/>
            <person name="Sharon I."/>
            <person name="Castelle C.J."/>
            <person name="Probst A.J."/>
            <person name="Thomas B.C."/>
            <person name="Singh A."/>
            <person name="Wilkins M.J."/>
            <person name="Karaoz U."/>
            <person name="Brodie E.L."/>
            <person name="Williams K.H."/>
            <person name="Hubbard S.S."/>
            <person name="Banfield J.F."/>
        </authorList>
    </citation>
    <scope>NUCLEOTIDE SEQUENCE [LARGE SCALE GENOMIC DNA]</scope>
</reference>
<feature type="transmembrane region" description="Helical" evidence="1">
    <location>
        <begin position="116"/>
        <end position="133"/>
    </location>
</feature>
<feature type="transmembrane region" description="Helical" evidence="1">
    <location>
        <begin position="265"/>
        <end position="281"/>
    </location>
</feature>
<dbReference type="STRING" id="1797715.A3D81_01330"/>
<dbReference type="AlphaFoldDB" id="A0A1F5GHS0"/>
<feature type="transmembrane region" description="Helical" evidence="1">
    <location>
        <begin position="168"/>
        <end position="194"/>
    </location>
</feature>
<evidence type="ECO:0000313" key="2">
    <source>
        <dbReference type="EMBL" id="OGD91423.1"/>
    </source>
</evidence>
<organism evidence="2 3">
    <name type="scientific">Candidatus Curtissbacteria bacterium RIFCSPHIGHO2_02_FULL_40_17</name>
    <dbReference type="NCBI Taxonomy" id="1797715"/>
    <lineage>
        <taxon>Bacteria</taxon>
        <taxon>Candidatus Curtissiibacteriota</taxon>
    </lineage>
</organism>